<dbReference type="Proteomes" id="UP000183772">
    <property type="component" value="Chromosome I"/>
</dbReference>
<evidence type="ECO:0000313" key="1">
    <source>
        <dbReference type="EMBL" id="SDU13720.1"/>
    </source>
</evidence>
<organism evidence="1 2">
    <name type="scientific">Pseudomonas mediterranea</name>
    <dbReference type="NCBI Taxonomy" id="183795"/>
    <lineage>
        <taxon>Bacteria</taxon>
        <taxon>Pseudomonadati</taxon>
        <taxon>Pseudomonadota</taxon>
        <taxon>Gammaproteobacteria</taxon>
        <taxon>Pseudomonadales</taxon>
        <taxon>Pseudomonadaceae</taxon>
        <taxon>Pseudomonas</taxon>
    </lineage>
</organism>
<dbReference type="EMBL" id="LT629790">
    <property type="protein sequence ID" value="SDU13720.1"/>
    <property type="molecule type" value="Genomic_DNA"/>
</dbReference>
<accession>A0AAX2D6B0</accession>
<sequence length="99" mass="10926">MYRIYNARPKAAPRNWFEANRQLLIHLLCWSLLVAAISASQWVSSDGWYSITEVEGALVASRELNDAACNAKVPATATATATAIAIACMPGYRLRAERR</sequence>
<protein>
    <submittedName>
        <fullName evidence="1">Uncharacterized protein</fullName>
    </submittedName>
</protein>
<name>A0AAX2D6B0_9PSED</name>
<proteinExistence type="predicted"/>
<dbReference type="GeneID" id="76210919"/>
<gene>
    <name evidence="1" type="ORF">SAMN05216476_0597</name>
</gene>
<evidence type="ECO:0000313" key="2">
    <source>
        <dbReference type="Proteomes" id="UP000183772"/>
    </source>
</evidence>
<reference evidence="1 2" key="1">
    <citation type="submission" date="2016-10" db="EMBL/GenBank/DDBJ databases">
        <authorList>
            <person name="Varghese N."/>
            <person name="Submissions S."/>
        </authorList>
    </citation>
    <scope>NUCLEOTIDE SEQUENCE [LARGE SCALE GENOMIC DNA]</scope>
    <source>
        <strain evidence="1 2">DSM 16733</strain>
    </source>
</reference>
<keyword evidence="2" id="KW-1185">Reference proteome</keyword>
<dbReference type="RefSeq" id="WP_081993363.1">
    <property type="nucleotide sequence ID" value="NZ_LT629790.1"/>
</dbReference>
<dbReference type="AlphaFoldDB" id="A0AAX2D6B0"/>